<name>A0A7I8INL4_SPIIN</name>
<comment type="subcellular location">
    <subcellularLocation>
        <location evidence="4">Golgi apparatus membrane</location>
        <topology evidence="4">Single-pass type II membrane protein</topology>
    </subcellularLocation>
</comment>
<keyword evidence="6" id="KW-1185">Reference proteome</keyword>
<accession>A0A7I8INL4</accession>
<dbReference type="Pfam" id="PF01501">
    <property type="entry name" value="Glyco_transf_8"/>
    <property type="match status" value="1"/>
</dbReference>
<evidence type="ECO:0000256" key="2">
    <source>
        <dbReference type="ARBA" id="ARBA00006351"/>
    </source>
</evidence>
<keyword evidence="4" id="KW-0961">Cell wall biogenesis/degradation</keyword>
<dbReference type="UniPathway" id="UPA00845"/>
<comment type="pathway">
    <text evidence="1 4">Glycan metabolism; pectin biosynthesis.</text>
</comment>
<dbReference type="GO" id="GO:0047262">
    <property type="term" value="F:polygalacturonate 4-alpha-galacturonosyltransferase activity"/>
    <property type="evidence" value="ECO:0007669"/>
    <property type="project" value="InterPro"/>
</dbReference>
<proteinExistence type="inferred from homology"/>
<dbReference type="InterPro" id="IPR002495">
    <property type="entry name" value="Glyco_trans_8"/>
</dbReference>
<dbReference type="SUPFAM" id="SSF53448">
    <property type="entry name" value="Nucleotide-diphospho-sugar transferases"/>
    <property type="match status" value="1"/>
</dbReference>
<gene>
    <name evidence="5" type="ORF">SI7747_04005011</name>
</gene>
<keyword evidence="3 4" id="KW-0328">Glycosyltransferase</keyword>
<evidence type="ECO:0000313" key="6">
    <source>
        <dbReference type="Proteomes" id="UP001189122"/>
    </source>
</evidence>
<dbReference type="GO" id="GO:0071555">
    <property type="term" value="P:cell wall organization"/>
    <property type="evidence" value="ECO:0007669"/>
    <property type="project" value="UniProtKB-KW"/>
</dbReference>
<dbReference type="PANTHER" id="PTHR32116:SF4">
    <property type="entry name" value="POLYGALACTURONATE 4-ALPHA-GALACTURONOSYLTRANSFERASE"/>
    <property type="match status" value="1"/>
</dbReference>
<dbReference type="PANTHER" id="PTHR32116">
    <property type="entry name" value="GALACTURONOSYLTRANSFERASE 4-RELATED"/>
    <property type="match status" value="1"/>
</dbReference>
<dbReference type="CDD" id="cd06429">
    <property type="entry name" value="GT8_like_1"/>
    <property type="match status" value="1"/>
</dbReference>
<sequence length="396" mass="45458">MGQVLDRSGKELYNFQEVTQQLRLMFQSADDKVRSLKKQNQILSQLAAKTIPAGIHCLSLRLTIDYNLLPPEKRRFPQTERLEDPSLYHYAVFSDNVLAASVVVNSTVANAKVGKEEAAAHLSPLHGIPTMWFLQNPPGKAAINVENVDEFRWLNSSYSPVLRQLESASMKEYYFKAGQPARLSAGDSALKYRNPKYLSMLNHLRFYLPQVYPKLRKILFLDDDVVVQRDLTGLWEVDLDGNVNGAVETCGESFHRFDKYLNFSNPLISKNFDPDACGWAYGMNIFDLEEWRKKDITGIYHKWQNLNEDRALWKLGTLPPGLITFYKLTQPLDKSWHVLGLGYNGTLDHAVIAKASVVHFNGNMKPWLEIAMAKYRHYWTRYFKQDHPYLSSCSLS</sequence>
<evidence type="ECO:0000313" key="5">
    <source>
        <dbReference type="EMBL" id="CAA2618844.1"/>
    </source>
</evidence>
<evidence type="ECO:0000256" key="4">
    <source>
        <dbReference type="RuleBase" id="RU362027"/>
    </source>
</evidence>
<organism evidence="5">
    <name type="scientific">Spirodela intermedia</name>
    <name type="common">Intermediate duckweed</name>
    <dbReference type="NCBI Taxonomy" id="51605"/>
    <lineage>
        <taxon>Eukaryota</taxon>
        <taxon>Viridiplantae</taxon>
        <taxon>Streptophyta</taxon>
        <taxon>Embryophyta</taxon>
        <taxon>Tracheophyta</taxon>
        <taxon>Spermatophyta</taxon>
        <taxon>Magnoliopsida</taxon>
        <taxon>Liliopsida</taxon>
        <taxon>Araceae</taxon>
        <taxon>Lemnoideae</taxon>
        <taxon>Spirodela</taxon>
    </lineage>
</organism>
<evidence type="ECO:0000256" key="1">
    <source>
        <dbReference type="ARBA" id="ARBA00004877"/>
    </source>
</evidence>
<dbReference type="InterPro" id="IPR029993">
    <property type="entry name" value="GAUT"/>
</dbReference>
<dbReference type="GO" id="GO:0000139">
    <property type="term" value="C:Golgi membrane"/>
    <property type="evidence" value="ECO:0007669"/>
    <property type="project" value="UniProtKB-SubCell"/>
</dbReference>
<dbReference type="InterPro" id="IPR029044">
    <property type="entry name" value="Nucleotide-diphossugar_trans"/>
</dbReference>
<dbReference type="EC" id="2.4.1.-" evidence="4"/>
<keyword evidence="3 4" id="KW-0808">Transferase</keyword>
<reference evidence="5 6" key="1">
    <citation type="submission" date="2019-12" db="EMBL/GenBank/DDBJ databases">
        <authorList>
            <person name="Scholz U."/>
            <person name="Mascher M."/>
            <person name="Fiebig A."/>
        </authorList>
    </citation>
    <scope>NUCLEOTIDE SEQUENCE</scope>
</reference>
<keyword evidence="4" id="KW-0333">Golgi apparatus</keyword>
<evidence type="ECO:0000256" key="3">
    <source>
        <dbReference type="ARBA" id="ARBA00022676"/>
    </source>
</evidence>
<protein>
    <recommendedName>
        <fullName evidence="4">Hexosyltransferase</fullName>
        <ecNumber evidence="4">2.4.1.-</ecNumber>
    </recommendedName>
</protein>
<comment type="similarity">
    <text evidence="2 4">Belongs to the glycosyltransferase 8 family.</text>
</comment>
<dbReference type="EMBL" id="CACRZD030000004">
    <property type="protein sequence ID" value="CAA6658567.1"/>
    <property type="molecule type" value="Genomic_DNA"/>
</dbReference>
<dbReference type="Proteomes" id="UP001189122">
    <property type="component" value="Unassembled WGS sequence"/>
</dbReference>
<dbReference type="AlphaFoldDB" id="A0A7I8INL4"/>
<dbReference type="Gene3D" id="3.90.550.10">
    <property type="entry name" value="Spore Coat Polysaccharide Biosynthesis Protein SpsA, Chain A"/>
    <property type="match status" value="1"/>
</dbReference>
<dbReference type="GO" id="GO:0045489">
    <property type="term" value="P:pectin biosynthetic process"/>
    <property type="evidence" value="ECO:0007669"/>
    <property type="project" value="UniProtKB-UniPathway"/>
</dbReference>
<dbReference type="EMBL" id="LR743591">
    <property type="protein sequence ID" value="CAA2618844.1"/>
    <property type="molecule type" value="Genomic_DNA"/>
</dbReference>